<dbReference type="PANTHER" id="PTHR31633:SF1">
    <property type="entry name" value="H_ACA RIBONUCLEOPROTEIN COMPLEX NON-CORE SUBUNIT NAF1"/>
    <property type="match status" value="1"/>
</dbReference>
<dbReference type="GO" id="GO:0003723">
    <property type="term" value="F:RNA binding"/>
    <property type="evidence" value="ECO:0007669"/>
    <property type="project" value="UniProtKB-KW"/>
</dbReference>
<comment type="function">
    <text evidence="7">Required for ribosome biogenesis. Part of a complex which catalyzes pseudouridylation of rRNA. This involves the isomerization of uridine such that the ribose is subsequently attached to C5, instead of the normal N1. Pseudouridine ("psi") residues may serve to stabilize the conformation of rRNAs.</text>
</comment>
<organism evidence="8 9">
    <name type="scientific">Syphacia muris</name>
    <dbReference type="NCBI Taxonomy" id="451379"/>
    <lineage>
        <taxon>Eukaryota</taxon>
        <taxon>Metazoa</taxon>
        <taxon>Ecdysozoa</taxon>
        <taxon>Nematoda</taxon>
        <taxon>Chromadorea</taxon>
        <taxon>Rhabditida</taxon>
        <taxon>Spirurina</taxon>
        <taxon>Oxyuridomorpha</taxon>
        <taxon>Oxyuroidea</taxon>
        <taxon>Oxyuridae</taxon>
        <taxon>Syphacia</taxon>
    </lineage>
</organism>
<dbReference type="Gene3D" id="2.40.10.230">
    <property type="entry name" value="Probable tRNA pseudouridine synthase domain"/>
    <property type="match status" value="1"/>
</dbReference>
<keyword evidence="5 7" id="KW-0694">RNA-binding</keyword>
<evidence type="ECO:0000256" key="5">
    <source>
        <dbReference type="ARBA" id="ARBA00022884"/>
    </source>
</evidence>
<reference evidence="9" key="1">
    <citation type="submission" date="2017-02" db="UniProtKB">
        <authorList>
            <consortium name="WormBaseParasite"/>
        </authorList>
    </citation>
    <scope>IDENTIFICATION</scope>
</reference>
<evidence type="ECO:0000256" key="4">
    <source>
        <dbReference type="ARBA" id="ARBA00022553"/>
    </source>
</evidence>
<dbReference type="InterPro" id="IPR038664">
    <property type="entry name" value="Gar1/Naf1_Cbf5-bd_sf"/>
</dbReference>
<dbReference type="WBParaSite" id="SMUV_0000181601-mRNA-1">
    <property type="protein sequence ID" value="SMUV_0000181601-mRNA-1"/>
    <property type="gene ID" value="SMUV_0000181601"/>
</dbReference>
<dbReference type="STRING" id="451379.A0A0N5ACE0"/>
<dbReference type="GO" id="GO:0000493">
    <property type="term" value="P:box H/ACA snoRNP assembly"/>
    <property type="evidence" value="ECO:0007669"/>
    <property type="project" value="InterPro"/>
</dbReference>
<evidence type="ECO:0000313" key="9">
    <source>
        <dbReference type="WBParaSite" id="SMUV_0000181601-mRNA-1"/>
    </source>
</evidence>
<evidence type="ECO:0000256" key="1">
    <source>
        <dbReference type="ARBA" id="ARBA00009801"/>
    </source>
</evidence>
<comment type="subunit">
    <text evidence="7">Component of the small nucleolar ribonucleoprotein particles containing H/ACA-type snoRNAs (H/ACA snoRNPs).</text>
</comment>
<dbReference type="InterPro" id="IPR007504">
    <property type="entry name" value="H/ACA_rnp_Gar1/Naf1"/>
</dbReference>
<keyword evidence="2 7" id="KW-0690">Ribosome biogenesis</keyword>
<protein>
    <recommendedName>
        <fullName evidence="7">H/ACA ribonucleoprotein complex subunit</fullName>
    </recommendedName>
</protein>
<comment type="subcellular location">
    <subcellularLocation>
        <location evidence="7">Nucleus</location>
        <location evidence="7">Nucleolus</location>
    </subcellularLocation>
</comment>
<dbReference type="InterPro" id="IPR009000">
    <property type="entry name" value="Transl_B-barrel_sf"/>
</dbReference>
<dbReference type="Pfam" id="PF04410">
    <property type="entry name" value="Gar1"/>
    <property type="match status" value="1"/>
</dbReference>
<comment type="similarity">
    <text evidence="1">Belongs to the NAF1 family.</text>
</comment>
<dbReference type="Proteomes" id="UP000046393">
    <property type="component" value="Unplaced"/>
</dbReference>
<accession>A0A0N5ACE0</accession>
<sequence length="212" mass="24423">MLASRRIKTKDVCVDYDDDGEEELCHSNRKTEERFIEKEYDKLPAVEEVSLRLGDDVKLQKLGKVVQIVDCLVVVQCDSNVALDFDSVLFDENRISIGQVFDIFGAVSNPLYSIRFNTPEDAKKRCFIGKDIYYAPFLEEYTHTVFIEQLKNDSCWDGEGECPDELLAFSDDEEERRYMAKKRRARAGGSFKQNEGCLSVVLCLKFGRSYYN</sequence>
<dbReference type="InterPro" id="IPR040309">
    <property type="entry name" value="Naf1"/>
</dbReference>
<evidence type="ECO:0000256" key="3">
    <source>
        <dbReference type="ARBA" id="ARBA00022552"/>
    </source>
</evidence>
<dbReference type="GO" id="GO:0005732">
    <property type="term" value="C:sno(s)RNA-containing ribonucleoprotein complex"/>
    <property type="evidence" value="ECO:0007669"/>
    <property type="project" value="InterPro"/>
</dbReference>
<proteinExistence type="inferred from homology"/>
<dbReference type="GO" id="GO:0001522">
    <property type="term" value="P:pseudouridine synthesis"/>
    <property type="evidence" value="ECO:0007669"/>
    <property type="project" value="InterPro"/>
</dbReference>
<evidence type="ECO:0000256" key="6">
    <source>
        <dbReference type="ARBA" id="ARBA00023242"/>
    </source>
</evidence>
<dbReference type="GO" id="GO:0006364">
    <property type="term" value="P:rRNA processing"/>
    <property type="evidence" value="ECO:0007669"/>
    <property type="project" value="UniProtKB-KW"/>
</dbReference>
<keyword evidence="4" id="KW-0597">Phosphoprotein</keyword>
<dbReference type="PANTHER" id="PTHR31633">
    <property type="entry name" value="H/ACA RIBONUCLEOPROTEIN COMPLEX NON-CORE SUBUNIT NAF1"/>
    <property type="match status" value="1"/>
</dbReference>
<evidence type="ECO:0000256" key="7">
    <source>
        <dbReference type="RuleBase" id="RU364004"/>
    </source>
</evidence>
<dbReference type="SUPFAM" id="SSF50447">
    <property type="entry name" value="Translation proteins"/>
    <property type="match status" value="1"/>
</dbReference>
<keyword evidence="7" id="KW-0687">Ribonucleoprotein</keyword>
<dbReference type="GO" id="GO:0005730">
    <property type="term" value="C:nucleolus"/>
    <property type="evidence" value="ECO:0007669"/>
    <property type="project" value="UniProtKB-SubCell"/>
</dbReference>
<keyword evidence="6 7" id="KW-0539">Nucleus</keyword>
<comment type="similarity">
    <text evidence="7">Belongs to the GAR1 family.</text>
</comment>
<name>A0A0N5ACE0_9BILA</name>
<dbReference type="AlphaFoldDB" id="A0A0N5ACE0"/>
<evidence type="ECO:0000313" key="8">
    <source>
        <dbReference type="Proteomes" id="UP000046393"/>
    </source>
</evidence>
<keyword evidence="3 7" id="KW-0698">rRNA processing</keyword>
<keyword evidence="8" id="KW-1185">Reference proteome</keyword>
<evidence type="ECO:0000256" key="2">
    <source>
        <dbReference type="ARBA" id="ARBA00022517"/>
    </source>
</evidence>